<proteinExistence type="inferred from homology"/>
<dbReference type="Proteomes" id="UP000253034">
    <property type="component" value="Unassembled WGS sequence"/>
</dbReference>
<evidence type="ECO:0000256" key="2">
    <source>
        <dbReference type="ARBA" id="ARBA00022448"/>
    </source>
</evidence>
<keyword evidence="6 7" id="KW-0472">Membrane</keyword>
<feature type="domain" description="ABC transmembrane type-1" evidence="8">
    <location>
        <begin position="68"/>
        <end position="280"/>
    </location>
</feature>
<feature type="transmembrane region" description="Helical" evidence="7">
    <location>
        <begin position="264"/>
        <end position="283"/>
    </location>
</feature>
<feature type="transmembrane region" description="Helical" evidence="7">
    <location>
        <begin position="105"/>
        <end position="126"/>
    </location>
</feature>
<dbReference type="InterPro" id="IPR000515">
    <property type="entry name" value="MetI-like"/>
</dbReference>
<keyword evidence="10" id="KW-1185">Reference proteome</keyword>
<sequence length="289" mass="31837">MKAKNLLYPKYLTYPAILVFGVFFILPVAAAFILSFYDWNIDRLLTPKFIGFENFKYIFGDEYFILSARNTLVYAIITSFMKILLGLALAVVLNMQLRGRNILRTIFYLPAALSYIVVGLVFSSIFRMDGMFNNMLAGIGLAGLQTDWLGNGTTALYCACVAEIWKWSGFTMAIFIAGLQSISSDYYESARIDGASSLQQFIKITLPLLKPAISVNVTIAIIGGLKVFDSVFVMTGGGPGFASQVLNTYVYKAFGEGTLGRSSAMGIMLFIAIFIISSISNNLTRRGVE</sequence>
<reference evidence="9 10" key="1">
    <citation type="submission" date="2018-07" db="EMBL/GenBank/DDBJ databases">
        <title>Genomic Encyclopedia of Type Strains, Phase IV (KMG-IV): sequencing the most valuable type-strain genomes for metagenomic binning, comparative biology and taxonomic classification.</title>
        <authorList>
            <person name="Goeker M."/>
        </authorList>
    </citation>
    <scope>NUCLEOTIDE SEQUENCE [LARGE SCALE GENOMIC DNA]</scope>
    <source>
        <strain evidence="9 10">DSM 27016</strain>
    </source>
</reference>
<dbReference type="PANTHER" id="PTHR30193:SF37">
    <property type="entry name" value="INNER MEMBRANE ABC TRANSPORTER PERMEASE PROTEIN YCJO"/>
    <property type="match status" value="1"/>
</dbReference>
<dbReference type="GO" id="GO:0055085">
    <property type="term" value="P:transmembrane transport"/>
    <property type="evidence" value="ECO:0007669"/>
    <property type="project" value="InterPro"/>
</dbReference>
<dbReference type="GO" id="GO:0005886">
    <property type="term" value="C:plasma membrane"/>
    <property type="evidence" value="ECO:0007669"/>
    <property type="project" value="UniProtKB-SubCell"/>
</dbReference>
<evidence type="ECO:0000313" key="9">
    <source>
        <dbReference type="EMBL" id="RCX18797.1"/>
    </source>
</evidence>
<dbReference type="SUPFAM" id="SSF161098">
    <property type="entry name" value="MetI-like"/>
    <property type="match status" value="1"/>
</dbReference>
<dbReference type="PROSITE" id="PS50928">
    <property type="entry name" value="ABC_TM1"/>
    <property type="match status" value="1"/>
</dbReference>
<feature type="transmembrane region" description="Helical" evidence="7">
    <location>
        <begin position="208"/>
        <end position="228"/>
    </location>
</feature>
<dbReference type="PANTHER" id="PTHR30193">
    <property type="entry name" value="ABC TRANSPORTER PERMEASE PROTEIN"/>
    <property type="match status" value="1"/>
</dbReference>
<dbReference type="AlphaFoldDB" id="A0A369BE95"/>
<evidence type="ECO:0000256" key="5">
    <source>
        <dbReference type="ARBA" id="ARBA00022989"/>
    </source>
</evidence>
<dbReference type="InterPro" id="IPR035906">
    <property type="entry name" value="MetI-like_sf"/>
</dbReference>
<comment type="similarity">
    <text evidence="7">Belongs to the binding-protein-dependent transport system permease family.</text>
</comment>
<keyword evidence="4 7" id="KW-0812">Transmembrane</keyword>
<evidence type="ECO:0000256" key="3">
    <source>
        <dbReference type="ARBA" id="ARBA00022475"/>
    </source>
</evidence>
<protein>
    <submittedName>
        <fullName evidence="9">Carbohydrate ABC transporter membrane protein 1 (CUT1 family)</fullName>
    </submittedName>
</protein>
<dbReference type="InterPro" id="IPR051393">
    <property type="entry name" value="ABC_transporter_permease"/>
</dbReference>
<keyword evidence="3" id="KW-1003">Cell membrane</keyword>
<accession>A0A369BE95</accession>
<dbReference type="CDD" id="cd06261">
    <property type="entry name" value="TM_PBP2"/>
    <property type="match status" value="1"/>
</dbReference>
<evidence type="ECO:0000313" key="10">
    <source>
        <dbReference type="Proteomes" id="UP000253034"/>
    </source>
</evidence>
<organism evidence="9 10">
    <name type="scientific">Anaerobacterium chartisolvens</name>
    <dbReference type="NCBI Taxonomy" id="1297424"/>
    <lineage>
        <taxon>Bacteria</taxon>
        <taxon>Bacillati</taxon>
        <taxon>Bacillota</taxon>
        <taxon>Clostridia</taxon>
        <taxon>Eubacteriales</taxon>
        <taxon>Oscillospiraceae</taxon>
        <taxon>Anaerobacterium</taxon>
    </lineage>
</organism>
<dbReference type="Gene3D" id="1.10.3720.10">
    <property type="entry name" value="MetI-like"/>
    <property type="match status" value="1"/>
</dbReference>
<gene>
    <name evidence="9" type="ORF">DFR58_10466</name>
</gene>
<feature type="transmembrane region" description="Helical" evidence="7">
    <location>
        <begin position="72"/>
        <end position="93"/>
    </location>
</feature>
<evidence type="ECO:0000256" key="6">
    <source>
        <dbReference type="ARBA" id="ARBA00023136"/>
    </source>
</evidence>
<feature type="transmembrane region" description="Helical" evidence="7">
    <location>
        <begin position="12"/>
        <end position="37"/>
    </location>
</feature>
<keyword evidence="5 7" id="KW-1133">Transmembrane helix</keyword>
<evidence type="ECO:0000256" key="7">
    <source>
        <dbReference type="RuleBase" id="RU363032"/>
    </source>
</evidence>
<evidence type="ECO:0000256" key="1">
    <source>
        <dbReference type="ARBA" id="ARBA00004651"/>
    </source>
</evidence>
<dbReference type="Pfam" id="PF00528">
    <property type="entry name" value="BPD_transp_1"/>
    <property type="match status" value="1"/>
</dbReference>
<name>A0A369BE95_9FIRM</name>
<dbReference type="OrthoDB" id="9809173at2"/>
<evidence type="ECO:0000256" key="4">
    <source>
        <dbReference type="ARBA" id="ARBA00022692"/>
    </source>
</evidence>
<dbReference type="EMBL" id="QPJT01000004">
    <property type="protein sequence ID" value="RCX18797.1"/>
    <property type="molecule type" value="Genomic_DNA"/>
</dbReference>
<comment type="subcellular location">
    <subcellularLocation>
        <location evidence="1 7">Cell membrane</location>
        <topology evidence="1 7">Multi-pass membrane protein</topology>
    </subcellularLocation>
</comment>
<dbReference type="RefSeq" id="WP_114296649.1">
    <property type="nucleotide sequence ID" value="NZ_QPJT01000004.1"/>
</dbReference>
<comment type="caution">
    <text evidence="9">The sequence shown here is derived from an EMBL/GenBank/DDBJ whole genome shotgun (WGS) entry which is preliminary data.</text>
</comment>
<evidence type="ECO:0000259" key="8">
    <source>
        <dbReference type="PROSITE" id="PS50928"/>
    </source>
</evidence>
<keyword evidence="2 7" id="KW-0813">Transport</keyword>